<dbReference type="GO" id="GO:0008270">
    <property type="term" value="F:zinc ion binding"/>
    <property type="evidence" value="ECO:0007669"/>
    <property type="project" value="UniProtKB-KW"/>
</dbReference>
<dbReference type="OMA" id="ACGITHH"/>
<dbReference type="Pfam" id="PF00320">
    <property type="entry name" value="GATA"/>
    <property type="match status" value="2"/>
</dbReference>
<evidence type="ECO:0000256" key="3">
    <source>
        <dbReference type="ARBA" id="ARBA00022833"/>
    </source>
</evidence>
<dbReference type="Gene3D" id="3.30.50.10">
    <property type="entry name" value="Erythroid Transcription Factor GATA-1, subunit A"/>
    <property type="match status" value="2"/>
</dbReference>
<dbReference type="GO" id="GO:0006355">
    <property type="term" value="P:regulation of DNA-templated transcription"/>
    <property type="evidence" value="ECO:0007669"/>
    <property type="project" value="InterPro"/>
</dbReference>
<evidence type="ECO:0000256" key="6">
    <source>
        <dbReference type="ARBA" id="ARBA00023242"/>
    </source>
</evidence>
<dbReference type="SUPFAM" id="SSF57716">
    <property type="entry name" value="Glucocorticoid receptor-like (DNA-binding domain)"/>
    <property type="match status" value="2"/>
</dbReference>
<dbReference type="GO" id="GO:0043565">
    <property type="term" value="F:sequence-specific DNA binding"/>
    <property type="evidence" value="ECO:0007669"/>
    <property type="project" value="InterPro"/>
</dbReference>
<dbReference type="WBParaSite" id="MhA1_Contig1707.frz3.gene2">
    <property type="protein sequence ID" value="MhA1_Contig1707.frz3.gene2"/>
    <property type="gene ID" value="MhA1_Contig1707.frz3.gene2"/>
</dbReference>
<dbReference type="PANTHER" id="PTHR47172">
    <property type="entry name" value="OS01G0976800 PROTEIN"/>
    <property type="match status" value="1"/>
</dbReference>
<evidence type="ECO:0000259" key="8">
    <source>
        <dbReference type="PROSITE" id="PS50114"/>
    </source>
</evidence>
<keyword evidence="4" id="KW-0805">Transcription regulation</keyword>
<dbReference type="PROSITE" id="PS50114">
    <property type="entry name" value="GATA_ZN_FINGER_2"/>
    <property type="match status" value="2"/>
</dbReference>
<keyword evidence="5" id="KW-0804">Transcription</keyword>
<accession>A0A1I8B9L0</accession>
<proteinExistence type="predicted"/>
<evidence type="ECO:0000256" key="2">
    <source>
        <dbReference type="ARBA" id="ARBA00022771"/>
    </source>
</evidence>
<keyword evidence="9" id="KW-1185">Reference proteome</keyword>
<keyword evidence="3" id="KW-0862">Zinc</keyword>
<keyword evidence="1" id="KW-0479">Metal-binding</keyword>
<dbReference type="PROSITE" id="PS00344">
    <property type="entry name" value="GATA_ZN_FINGER_1"/>
    <property type="match status" value="2"/>
</dbReference>
<dbReference type="SMART" id="SM00401">
    <property type="entry name" value="ZnF_GATA"/>
    <property type="match status" value="2"/>
</dbReference>
<evidence type="ECO:0000256" key="4">
    <source>
        <dbReference type="ARBA" id="ARBA00023015"/>
    </source>
</evidence>
<evidence type="ECO:0000256" key="5">
    <source>
        <dbReference type="ARBA" id="ARBA00023163"/>
    </source>
</evidence>
<name>A0A1I8B9L0_MELHA</name>
<evidence type="ECO:0000256" key="1">
    <source>
        <dbReference type="ARBA" id="ARBA00022723"/>
    </source>
</evidence>
<dbReference type="Proteomes" id="UP000095281">
    <property type="component" value="Unplaced"/>
</dbReference>
<evidence type="ECO:0000313" key="10">
    <source>
        <dbReference type="WBParaSite" id="MhA1_Contig1707.frz3.gene2"/>
    </source>
</evidence>
<feature type="domain" description="GATA-type" evidence="8">
    <location>
        <begin position="2"/>
        <end position="34"/>
    </location>
</feature>
<evidence type="ECO:0000313" key="9">
    <source>
        <dbReference type="Proteomes" id="UP000095281"/>
    </source>
</evidence>
<keyword evidence="6" id="KW-0539">Nucleus</keyword>
<keyword evidence="2 7" id="KW-0863">Zinc-finger</keyword>
<dbReference type="InterPro" id="IPR000679">
    <property type="entry name" value="Znf_GATA"/>
</dbReference>
<dbReference type="PANTHER" id="PTHR47172:SF24">
    <property type="entry name" value="GATA ZINC FINGER DOMAIN-CONTAINING PROTEIN 14-RELATED"/>
    <property type="match status" value="1"/>
</dbReference>
<sequence>MERKKRHCLNCGVTKTSFWRRHPENKKDLCNACGKKQQIKVHNELGDRKCDICGTTKTPNWRRHSENKQYLCNACGITHHGYNKTKKIFKRKNFELKNKLERK</sequence>
<protein>
    <submittedName>
        <fullName evidence="10">GATA-type domain-containing protein</fullName>
    </submittedName>
</protein>
<organism evidence="9 10">
    <name type="scientific">Meloidogyne hapla</name>
    <name type="common">Root-knot nematode worm</name>
    <dbReference type="NCBI Taxonomy" id="6305"/>
    <lineage>
        <taxon>Eukaryota</taxon>
        <taxon>Metazoa</taxon>
        <taxon>Ecdysozoa</taxon>
        <taxon>Nematoda</taxon>
        <taxon>Chromadorea</taxon>
        <taxon>Rhabditida</taxon>
        <taxon>Tylenchina</taxon>
        <taxon>Tylenchomorpha</taxon>
        <taxon>Tylenchoidea</taxon>
        <taxon>Meloidogynidae</taxon>
        <taxon>Meloidogyninae</taxon>
        <taxon>Meloidogyne</taxon>
    </lineage>
</organism>
<dbReference type="InterPro" id="IPR013088">
    <property type="entry name" value="Znf_NHR/GATA"/>
</dbReference>
<feature type="domain" description="GATA-type" evidence="8">
    <location>
        <begin position="44"/>
        <end position="99"/>
    </location>
</feature>
<evidence type="ECO:0000256" key="7">
    <source>
        <dbReference type="PROSITE-ProRule" id="PRU00094"/>
    </source>
</evidence>
<dbReference type="AlphaFoldDB" id="A0A1I8B9L0"/>
<reference evidence="10" key="1">
    <citation type="submission" date="2016-11" db="UniProtKB">
        <authorList>
            <consortium name="WormBaseParasite"/>
        </authorList>
    </citation>
    <scope>IDENTIFICATION</scope>
</reference>